<organism evidence="1 2">
    <name type="scientific">Bradyrhizobium arachidis</name>
    <dbReference type="NCBI Taxonomy" id="858423"/>
    <lineage>
        <taxon>Bacteria</taxon>
        <taxon>Pseudomonadati</taxon>
        <taxon>Pseudomonadota</taxon>
        <taxon>Alphaproteobacteria</taxon>
        <taxon>Hyphomicrobiales</taxon>
        <taxon>Nitrobacteraceae</taxon>
        <taxon>Bradyrhizobium</taxon>
    </lineage>
</organism>
<dbReference type="EMBL" id="CP030050">
    <property type="protein sequence ID" value="QOZ66602.1"/>
    <property type="molecule type" value="Genomic_DNA"/>
</dbReference>
<protein>
    <submittedName>
        <fullName evidence="1">Uncharacterized protein</fullName>
    </submittedName>
</protein>
<accession>A0AAE7NKF2</accession>
<sequence>MSEGFFAGGRAAVEQKLSSVGARVEDFVPEERGKLSKPMIGGLLAGAASTVGKRVAGVFVDASWPVAQAWFDRKTHKTDQMIWAGPLHIVDGKPDGRDDSVTTLKFDGDGNLALAYRLARFFTTMGLDVGKFRMSATATMTDADCSCTYRSYGPEIEVWTTGVVEQTWLSEKNKRTYFVAAAMDPSGQLASGQVTASFGGVTMTRPAVFGSSLDKLNADKRLDNY</sequence>
<dbReference type="RefSeq" id="WP_143130748.1">
    <property type="nucleotide sequence ID" value="NZ_CP030050.1"/>
</dbReference>
<dbReference type="AlphaFoldDB" id="A0AAE7NKF2"/>
<dbReference type="KEGG" id="barh:WN72_09630"/>
<name>A0AAE7NKF2_9BRAD</name>
<proteinExistence type="predicted"/>
<dbReference type="Proteomes" id="UP000594015">
    <property type="component" value="Chromosome"/>
</dbReference>
<gene>
    <name evidence="1" type="ORF">WN72_09630</name>
</gene>
<evidence type="ECO:0000313" key="1">
    <source>
        <dbReference type="EMBL" id="QOZ66602.1"/>
    </source>
</evidence>
<evidence type="ECO:0000313" key="2">
    <source>
        <dbReference type="Proteomes" id="UP000594015"/>
    </source>
</evidence>
<reference evidence="1 2" key="1">
    <citation type="submission" date="2018-06" db="EMBL/GenBank/DDBJ databases">
        <title>Comparative genomics of Bradyrhizobium nodulating Arachidis hypogaea.</title>
        <authorList>
            <person name="Li Y."/>
        </authorList>
    </citation>
    <scope>NUCLEOTIDE SEQUENCE [LARGE SCALE GENOMIC DNA]</scope>
    <source>
        <strain evidence="1 2">CCBAU 051107</strain>
    </source>
</reference>